<name>A0A445MIH8_ENSVE</name>
<dbReference type="Proteomes" id="UP000290560">
    <property type="component" value="Unassembled WGS sequence"/>
</dbReference>
<sequence>MTSRSLSDLASTGESIPGDVDLEILILRLFDLVPSDPMEEMDLTLDEPEEDIRPDRSTDENEGGRKNQENRDWESKYARMQRPSLPRGKIIRPQGGDPHRRSAMSALKHHHIRKSCTHDTHAVVWLGTRIGHMQGDHSVQGMRKPRPRAYGN</sequence>
<evidence type="ECO:0000256" key="1">
    <source>
        <dbReference type="SAM" id="MobiDB-lite"/>
    </source>
</evidence>
<reference evidence="2" key="1">
    <citation type="journal article" date="2018" name="Data Brief">
        <title>Genome sequence data from 17 accessions of Ensete ventricosum, a staple food crop for millions in Ethiopia.</title>
        <authorList>
            <person name="Yemataw Z."/>
            <person name="Muzemil S."/>
            <person name="Ambachew D."/>
            <person name="Tripathi L."/>
            <person name="Tesfaye K."/>
            <person name="Chala A."/>
            <person name="Farbos A."/>
            <person name="O'Neill P."/>
            <person name="Moore K."/>
            <person name="Grant M."/>
            <person name="Studholme D.J."/>
        </authorList>
    </citation>
    <scope>NUCLEOTIDE SEQUENCE [LARGE SCALE GENOMIC DNA]</scope>
    <source>
        <tissue evidence="2">Leaf</tissue>
    </source>
</reference>
<protein>
    <submittedName>
        <fullName evidence="2">Uncharacterized protein</fullName>
    </submittedName>
</protein>
<organism evidence="2">
    <name type="scientific">Ensete ventricosum</name>
    <name type="common">Abyssinian banana</name>
    <name type="synonym">Musa ensete</name>
    <dbReference type="NCBI Taxonomy" id="4639"/>
    <lineage>
        <taxon>Eukaryota</taxon>
        <taxon>Viridiplantae</taxon>
        <taxon>Streptophyta</taxon>
        <taxon>Embryophyta</taxon>
        <taxon>Tracheophyta</taxon>
        <taxon>Spermatophyta</taxon>
        <taxon>Magnoliopsida</taxon>
        <taxon>Liliopsida</taxon>
        <taxon>Zingiberales</taxon>
        <taxon>Musaceae</taxon>
        <taxon>Ensete</taxon>
    </lineage>
</organism>
<gene>
    <name evidence="2" type="ORF">BHM03_00031098</name>
</gene>
<feature type="region of interest" description="Disordered" evidence="1">
    <location>
        <begin position="42"/>
        <end position="102"/>
    </location>
</feature>
<dbReference type="EMBL" id="KV876084">
    <property type="protein sequence ID" value="RZR74013.1"/>
    <property type="molecule type" value="Genomic_DNA"/>
</dbReference>
<evidence type="ECO:0000313" key="2">
    <source>
        <dbReference type="EMBL" id="RZR74013.1"/>
    </source>
</evidence>
<feature type="compositionally biased region" description="Basic and acidic residues" evidence="1">
    <location>
        <begin position="51"/>
        <end position="77"/>
    </location>
</feature>
<dbReference type="AlphaFoldDB" id="A0A445MIH8"/>
<accession>A0A445MIH8</accession>
<proteinExistence type="predicted"/>